<evidence type="ECO:0000256" key="1">
    <source>
        <dbReference type="ARBA" id="ARBA00004533"/>
    </source>
</evidence>
<dbReference type="AlphaFoldDB" id="R8B6H2"/>
<dbReference type="STRING" id="1318628.MARLIPOL_01018"/>
<dbReference type="GO" id="GO:0015628">
    <property type="term" value="P:protein secretion by the type II secretion system"/>
    <property type="evidence" value="ECO:0007669"/>
    <property type="project" value="InterPro"/>
</dbReference>
<evidence type="ECO:0000313" key="12">
    <source>
        <dbReference type="EMBL" id="EON94089.1"/>
    </source>
</evidence>
<comment type="subcellular location">
    <subcellularLocation>
        <location evidence="1">Cell inner membrane</location>
    </subcellularLocation>
</comment>
<dbReference type="RefSeq" id="WP_012136189.1">
    <property type="nucleotide sequence ID" value="NZ_KE007306.1"/>
</dbReference>
<evidence type="ECO:0000256" key="7">
    <source>
        <dbReference type="ARBA" id="ARBA00022692"/>
    </source>
</evidence>
<dbReference type="PATRIC" id="fig|1318628.3.peg.204"/>
<keyword evidence="13" id="KW-1185">Reference proteome</keyword>
<evidence type="ECO:0000256" key="11">
    <source>
        <dbReference type="SAM" id="Phobius"/>
    </source>
</evidence>
<dbReference type="HOGENOM" id="CLU_093490_0_0_6"/>
<keyword evidence="5" id="KW-1003">Cell membrane</keyword>
<comment type="caution">
    <text evidence="12">The sequence shown here is derived from an EMBL/GenBank/DDBJ whole genome shotgun (WGS) entry which is preliminary data.</text>
</comment>
<sequence>MTESTSKSFIRLGKVLLLLLIGLLVYVVALVIWVPAGWIWHQASPHISLPPQVQVQRVSGTVWQGAAAVVVAGYPVRAGWELGWPSVSSLQWPVSISIASSQSELNGEVTIGWPGSMLLDARGLIAVSEFEDLIRQSGGAMIEGDVIIDRLQVSWEDNRLADARGYGRWGGGPVTWPMGNQTGQANFPPMEADLDTTGNGIALTVQEQGGQGPAADANIQWNGTMELRVYKRMVDLADQPWSGSAQPDDVIFRVRQPLLPGGF</sequence>
<keyword evidence="7 11" id="KW-0812">Transmembrane</keyword>
<dbReference type="EMBL" id="ASAD01000002">
    <property type="protein sequence ID" value="EON94089.1"/>
    <property type="molecule type" value="Genomic_DNA"/>
</dbReference>
<feature type="transmembrane region" description="Helical" evidence="11">
    <location>
        <begin position="15"/>
        <end position="40"/>
    </location>
</feature>
<evidence type="ECO:0000256" key="6">
    <source>
        <dbReference type="ARBA" id="ARBA00022519"/>
    </source>
</evidence>
<dbReference type="GO" id="GO:0005886">
    <property type="term" value="C:plasma membrane"/>
    <property type="evidence" value="ECO:0007669"/>
    <property type="project" value="UniProtKB-SubCell"/>
</dbReference>
<dbReference type="Pfam" id="PF01203">
    <property type="entry name" value="T2SSN"/>
    <property type="match status" value="1"/>
</dbReference>
<dbReference type="GO" id="GO:0015627">
    <property type="term" value="C:type II protein secretion system complex"/>
    <property type="evidence" value="ECO:0007669"/>
    <property type="project" value="InterPro"/>
</dbReference>
<keyword evidence="9 11" id="KW-0472">Membrane</keyword>
<name>R8B6H2_9GAMM</name>
<evidence type="ECO:0000256" key="4">
    <source>
        <dbReference type="ARBA" id="ARBA00022448"/>
    </source>
</evidence>
<evidence type="ECO:0000313" key="13">
    <source>
        <dbReference type="Proteomes" id="UP000016540"/>
    </source>
</evidence>
<gene>
    <name evidence="12" type="ORF">MARLIPOL_01018</name>
</gene>
<proteinExistence type="inferred from homology"/>
<dbReference type="Proteomes" id="UP000016540">
    <property type="component" value="Unassembled WGS sequence"/>
</dbReference>
<accession>R8B6H2</accession>
<dbReference type="eggNOG" id="ENOG502ZC38">
    <property type="taxonomic scope" value="Bacteria"/>
</dbReference>
<evidence type="ECO:0000256" key="8">
    <source>
        <dbReference type="ARBA" id="ARBA00022927"/>
    </source>
</evidence>
<evidence type="ECO:0000256" key="3">
    <source>
        <dbReference type="ARBA" id="ARBA00021563"/>
    </source>
</evidence>
<evidence type="ECO:0000256" key="2">
    <source>
        <dbReference type="ARBA" id="ARBA00007208"/>
    </source>
</evidence>
<keyword evidence="11" id="KW-1133">Transmembrane helix</keyword>
<evidence type="ECO:0000256" key="10">
    <source>
        <dbReference type="ARBA" id="ARBA00030772"/>
    </source>
</evidence>
<dbReference type="InterPro" id="IPR022792">
    <property type="entry name" value="T2SS_protein-GspN"/>
</dbReference>
<evidence type="ECO:0000256" key="5">
    <source>
        <dbReference type="ARBA" id="ARBA00022475"/>
    </source>
</evidence>
<comment type="similarity">
    <text evidence="2">Belongs to the GSP N family.</text>
</comment>
<dbReference type="OrthoDB" id="6359046at2"/>
<keyword evidence="4" id="KW-0813">Transport</keyword>
<organism evidence="12 13">
    <name type="scientific">Marinobacter lipolyticus SM19</name>
    <dbReference type="NCBI Taxonomy" id="1318628"/>
    <lineage>
        <taxon>Bacteria</taxon>
        <taxon>Pseudomonadati</taxon>
        <taxon>Pseudomonadota</taxon>
        <taxon>Gammaproteobacteria</taxon>
        <taxon>Pseudomonadales</taxon>
        <taxon>Marinobacteraceae</taxon>
        <taxon>Marinobacter</taxon>
    </lineage>
</organism>
<keyword evidence="8" id="KW-0653">Protein transport</keyword>
<keyword evidence="6" id="KW-0997">Cell inner membrane</keyword>
<reference evidence="12 13" key="1">
    <citation type="journal article" date="2013" name="Genome Announc.">
        <title>Draft Genome Sequence of the Moderately Halophilic Bacterium Marinobacter lipolyticus Strain SM19.</title>
        <authorList>
            <person name="Papke R.T."/>
            <person name="de la Haba R.R."/>
            <person name="Infante-Dominguez C."/>
            <person name="Perez D."/>
            <person name="Sanchez-Porro C."/>
            <person name="Lapierre P."/>
            <person name="Ventosa A."/>
        </authorList>
    </citation>
    <scope>NUCLEOTIDE SEQUENCE [LARGE SCALE GENOMIC DNA]</scope>
    <source>
        <strain evidence="12 13">SM19</strain>
    </source>
</reference>
<protein>
    <recommendedName>
        <fullName evidence="3">Type II secretion system protein N</fullName>
    </recommendedName>
    <alternativeName>
        <fullName evidence="10">General secretion pathway protein N</fullName>
    </alternativeName>
</protein>
<evidence type="ECO:0000256" key="9">
    <source>
        <dbReference type="ARBA" id="ARBA00023136"/>
    </source>
</evidence>